<keyword evidence="6" id="KW-1003">Cell membrane</keyword>
<reference evidence="8 9" key="1">
    <citation type="submission" date="2018-07" db="EMBL/GenBank/DDBJ databases">
        <title>Genomic Encyclopedia of Type Strains, Phase III (KMG-III): the genomes of soil and plant-associated and newly described type strains.</title>
        <authorList>
            <person name="Whitman W."/>
        </authorList>
    </citation>
    <scope>NUCLEOTIDE SEQUENCE [LARGE SCALE GENOMIC DNA]</scope>
    <source>
        <strain evidence="8 9">CECT 8236</strain>
    </source>
</reference>
<evidence type="ECO:0000256" key="1">
    <source>
        <dbReference type="ARBA" id="ARBA00004141"/>
    </source>
</evidence>
<dbReference type="NCBIfam" id="NF001923">
    <property type="entry name" value="PRK00701.1"/>
    <property type="match status" value="1"/>
</dbReference>
<feature type="transmembrane region" description="Helical" evidence="6">
    <location>
        <begin position="400"/>
        <end position="424"/>
    </location>
</feature>
<sequence length="463" mass="50298">MQDESAIKNKPTSSQTASTESIPENKDGWRRARVQHSLPEVFRSVRIPQSGSVFRKFLAFAGPGYMVAVGYMDPGNWATDLAGGSQFGYSLLSVILLSNLMAIVLQALSGKLGIVTGRDLAQACRDNYSKPVNFALWILCELAIAACDLAEVIGAAIALNLLFGIPILYGVILTALDVLIILLLQKKGFRYLESLVIALIVTIGLCFAFELFWSAPELSGVMKGFIPTAEIVKNPEMLYIAIGILGATVMPHNLYLHSSIVQTRQFEQTALGKRQAIKYTTWDSTIALFFALFINAAILIIAAAVFHTAGRTDVAEIGEAYHLLAPMLGTSLAAVLFGVALLASGQNSTLTGTLAGQIVMEGFLNIRLAPWLRRLITRMIAIIPAVIVTALYGESGTMDLLILSQVILSLQLSFAVVPLVQFTGSKKKMGQFANPMWLNIVAWLIAVVIMSLNIYLLYRTFFG</sequence>
<feature type="transmembrane region" description="Helical" evidence="6">
    <location>
        <begin position="134"/>
        <end position="157"/>
    </location>
</feature>
<feature type="transmembrane region" description="Helical" evidence="6">
    <location>
        <begin position="436"/>
        <end position="458"/>
    </location>
</feature>
<dbReference type="GO" id="GO:0015086">
    <property type="term" value="F:cadmium ion transmembrane transporter activity"/>
    <property type="evidence" value="ECO:0007669"/>
    <property type="project" value="TreeGrafter"/>
</dbReference>
<keyword evidence="3 6" id="KW-0812">Transmembrane</keyword>
<evidence type="ECO:0000256" key="6">
    <source>
        <dbReference type="HAMAP-Rule" id="MF_00221"/>
    </source>
</evidence>
<dbReference type="HAMAP" id="MF_00221">
    <property type="entry name" value="NRAMP"/>
    <property type="match status" value="1"/>
</dbReference>
<dbReference type="RefSeq" id="WP_115994003.1">
    <property type="nucleotide sequence ID" value="NZ_QRDY01000011.1"/>
</dbReference>
<gene>
    <name evidence="6" type="primary">mntH</name>
    <name evidence="8" type="ORF">DFP95_1119</name>
</gene>
<evidence type="ECO:0000256" key="7">
    <source>
        <dbReference type="SAM" id="MobiDB-lite"/>
    </source>
</evidence>
<dbReference type="GO" id="GO:0005384">
    <property type="term" value="F:manganese ion transmembrane transporter activity"/>
    <property type="evidence" value="ECO:0007669"/>
    <property type="project" value="TreeGrafter"/>
</dbReference>
<feature type="transmembrane region" description="Helical" evidence="6">
    <location>
        <begin position="163"/>
        <end position="184"/>
    </location>
</feature>
<dbReference type="EMBL" id="QRDY01000011">
    <property type="protein sequence ID" value="RED57098.1"/>
    <property type="molecule type" value="Genomic_DNA"/>
</dbReference>
<feature type="transmembrane region" description="Helical" evidence="6">
    <location>
        <begin position="237"/>
        <end position="256"/>
    </location>
</feature>
<evidence type="ECO:0000313" key="9">
    <source>
        <dbReference type="Proteomes" id="UP000256869"/>
    </source>
</evidence>
<dbReference type="GO" id="GO:0005886">
    <property type="term" value="C:plasma membrane"/>
    <property type="evidence" value="ECO:0007669"/>
    <property type="project" value="UniProtKB-SubCell"/>
</dbReference>
<evidence type="ECO:0000256" key="3">
    <source>
        <dbReference type="ARBA" id="ARBA00022692"/>
    </source>
</evidence>
<keyword evidence="2 6" id="KW-0813">Transport</keyword>
<dbReference type="Pfam" id="PF01566">
    <property type="entry name" value="Nramp"/>
    <property type="match status" value="1"/>
</dbReference>
<proteinExistence type="inferred from homology"/>
<comment type="caution">
    <text evidence="8">The sequence shown here is derived from an EMBL/GenBank/DDBJ whole genome shotgun (WGS) entry which is preliminary data.</text>
</comment>
<dbReference type="AlphaFoldDB" id="A0A3D9I5R4"/>
<keyword evidence="5 6" id="KW-0472">Membrane</keyword>
<feature type="region of interest" description="Disordered" evidence="7">
    <location>
        <begin position="1"/>
        <end position="30"/>
    </location>
</feature>
<evidence type="ECO:0000313" key="8">
    <source>
        <dbReference type="EMBL" id="RED57098.1"/>
    </source>
</evidence>
<feature type="transmembrane region" description="Helical" evidence="6">
    <location>
        <begin position="321"/>
        <end position="343"/>
    </location>
</feature>
<dbReference type="PRINTS" id="PR00447">
    <property type="entry name" value="NATRESASSCMP"/>
</dbReference>
<comment type="subcellular location">
    <subcellularLocation>
        <location evidence="6">Cell membrane</location>
        <topology evidence="6">Multi-pass membrane protein</topology>
    </subcellularLocation>
    <subcellularLocation>
        <location evidence="1">Membrane</location>
        <topology evidence="1">Multi-pass membrane protein</topology>
    </subcellularLocation>
</comment>
<organism evidence="8 9">
    <name type="scientific">Cohnella lupini</name>
    <dbReference type="NCBI Taxonomy" id="1294267"/>
    <lineage>
        <taxon>Bacteria</taxon>
        <taxon>Bacillati</taxon>
        <taxon>Bacillota</taxon>
        <taxon>Bacilli</taxon>
        <taxon>Bacillales</taxon>
        <taxon>Paenibacillaceae</taxon>
        <taxon>Cohnella</taxon>
    </lineage>
</organism>
<keyword evidence="6" id="KW-0406">Ion transport</keyword>
<protein>
    <recommendedName>
        <fullName evidence="6">Divalent metal cation transporter MntH</fullName>
    </recommendedName>
</protein>
<feature type="compositionally biased region" description="Polar residues" evidence="7">
    <location>
        <begin position="10"/>
        <end position="22"/>
    </location>
</feature>
<dbReference type="InterPro" id="IPR001046">
    <property type="entry name" value="NRAMP_fam"/>
</dbReference>
<evidence type="ECO:0000256" key="2">
    <source>
        <dbReference type="ARBA" id="ARBA00022448"/>
    </source>
</evidence>
<dbReference type="GO" id="GO:0034755">
    <property type="term" value="P:iron ion transmembrane transport"/>
    <property type="evidence" value="ECO:0007669"/>
    <property type="project" value="TreeGrafter"/>
</dbReference>
<dbReference type="GO" id="GO:0046872">
    <property type="term" value="F:metal ion binding"/>
    <property type="evidence" value="ECO:0007669"/>
    <property type="project" value="UniProtKB-UniRule"/>
</dbReference>
<feature type="transmembrane region" description="Helical" evidence="6">
    <location>
        <begin position="191"/>
        <end position="213"/>
    </location>
</feature>
<dbReference type="GO" id="GO:0015293">
    <property type="term" value="F:symporter activity"/>
    <property type="evidence" value="ECO:0007669"/>
    <property type="project" value="UniProtKB-UniRule"/>
</dbReference>
<dbReference type="Proteomes" id="UP000256869">
    <property type="component" value="Unassembled WGS sequence"/>
</dbReference>
<keyword evidence="4 6" id="KW-1133">Transmembrane helix</keyword>
<evidence type="ECO:0000256" key="5">
    <source>
        <dbReference type="ARBA" id="ARBA00023136"/>
    </source>
</evidence>
<accession>A0A3D9I5R4</accession>
<feature type="transmembrane region" description="Helical" evidence="6">
    <location>
        <begin position="375"/>
        <end position="394"/>
    </location>
</feature>
<dbReference type="PANTHER" id="PTHR11706">
    <property type="entry name" value="SOLUTE CARRIER PROTEIN FAMILY 11 MEMBER"/>
    <property type="match status" value="1"/>
</dbReference>
<comment type="function">
    <text evidence="6">H(+)-stimulated, divalent metal cation uptake system.</text>
</comment>
<feature type="transmembrane region" description="Helical" evidence="6">
    <location>
        <begin position="286"/>
        <end position="309"/>
    </location>
</feature>
<keyword evidence="6" id="KW-0769">Symport</keyword>
<evidence type="ECO:0000256" key="4">
    <source>
        <dbReference type="ARBA" id="ARBA00022989"/>
    </source>
</evidence>
<dbReference type="NCBIfam" id="TIGR01197">
    <property type="entry name" value="nramp"/>
    <property type="match status" value="1"/>
</dbReference>
<dbReference type="PANTHER" id="PTHR11706:SF33">
    <property type="entry name" value="NATURAL RESISTANCE-ASSOCIATED MACROPHAGE PROTEIN 2"/>
    <property type="match status" value="1"/>
</dbReference>
<dbReference type="OrthoDB" id="9787548at2"/>
<feature type="transmembrane region" description="Helical" evidence="6">
    <location>
        <begin position="53"/>
        <end position="72"/>
    </location>
</feature>
<comment type="similarity">
    <text evidence="6">Belongs to the NRAMP family.</text>
</comment>
<keyword evidence="9" id="KW-1185">Reference proteome</keyword>
<name>A0A3D9I5R4_9BACL</name>
<feature type="transmembrane region" description="Helical" evidence="6">
    <location>
        <begin position="87"/>
        <end position="108"/>
    </location>
</feature>
<dbReference type="NCBIfam" id="NF037982">
    <property type="entry name" value="Nramp_1"/>
    <property type="match status" value="1"/>
</dbReference>